<evidence type="ECO:0000313" key="3">
    <source>
        <dbReference type="Proteomes" id="UP001324115"/>
    </source>
</evidence>
<dbReference type="GO" id="GO:0004553">
    <property type="term" value="F:hydrolase activity, hydrolyzing O-glycosyl compounds"/>
    <property type="evidence" value="ECO:0007669"/>
    <property type="project" value="InterPro"/>
</dbReference>
<name>A0AAN7FKC6_QUERU</name>
<dbReference type="SUPFAM" id="SSF49303">
    <property type="entry name" value="beta-Galactosidase/glucuronidase domain"/>
    <property type="match status" value="1"/>
</dbReference>
<dbReference type="EMBL" id="JAXUIC010000003">
    <property type="protein sequence ID" value="KAK4595912.1"/>
    <property type="molecule type" value="Genomic_DNA"/>
</dbReference>
<proteinExistence type="predicted"/>
<dbReference type="AlphaFoldDB" id="A0AAN7FKC6"/>
<sequence>MVRQGNGDFDMALGEPATSGTDEKYEVGLFQKICKCFTNENDSLKVTKVNGVNIGVAFFFHSSVHALKTDHQEGEDTRLLPVHYSKNYFSLVPSEVMPIKITFKVPLGVTPRAMLHGWNYHGRHTVH</sequence>
<dbReference type="InterPro" id="IPR013783">
    <property type="entry name" value="Ig-like_fold"/>
</dbReference>
<dbReference type="Proteomes" id="UP001324115">
    <property type="component" value="Unassembled WGS sequence"/>
</dbReference>
<dbReference type="Pfam" id="PF18368">
    <property type="entry name" value="Ig_GlcNase"/>
    <property type="match status" value="1"/>
</dbReference>
<gene>
    <name evidence="2" type="ORF">RGQ29_014127</name>
</gene>
<reference evidence="2 3" key="1">
    <citation type="journal article" date="2023" name="G3 (Bethesda)">
        <title>A haplotype-resolved chromosome-scale genome for Quercus rubra L. provides insights into the genetics of adaptive traits for red oak species.</title>
        <authorList>
            <person name="Kapoor B."/>
            <person name="Jenkins J."/>
            <person name="Schmutz J."/>
            <person name="Zhebentyayeva T."/>
            <person name="Kuelheim C."/>
            <person name="Coggeshall M."/>
            <person name="Heim C."/>
            <person name="Lasky J.R."/>
            <person name="Leites L."/>
            <person name="Islam-Faridi N."/>
            <person name="Romero-Severson J."/>
            <person name="DeLeo V.L."/>
            <person name="Lucas S.M."/>
            <person name="Lazic D."/>
            <person name="Gailing O."/>
            <person name="Carlson J."/>
            <person name="Staton M."/>
        </authorList>
    </citation>
    <scope>NUCLEOTIDE SEQUENCE [LARGE SCALE GENOMIC DNA]</scope>
    <source>
        <strain evidence="2">Pseudo-F2</strain>
    </source>
</reference>
<evidence type="ECO:0000313" key="2">
    <source>
        <dbReference type="EMBL" id="KAK4595912.1"/>
    </source>
</evidence>
<comment type="caution">
    <text evidence="2">The sequence shown here is derived from an EMBL/GenBank/DDBJ whole genome shotgun (WGS) entry which is preliminary data.</text>
</comment>
<dbReference type="PANTHER" id="PTHR43536:SF1">
    <property type="entry name" value="MANNOSYLGLYCOPROTEIN ENDO-BETA-MANNOSIDASE"/>
    <property type="match status" value="1"/>
</dbReference>
<dbReference type="Gene3D" id="2.60.40.10">
    <property type="entry name" value="Immunoglobulins"/>
    <property type="match status" value="1"/>
</dbReference>
<protein>
    <recommendedName>
        <fullName evidence="1">Exo-beta-D-glucosaminidase Ig-fold domain-containing protein</fullName>
    </recommendedName>
</protein>
<keyword evidence="3" id="KW-1185">Reference proteome</keyword>
<dbReference type="PANTHER" id="PTHR43536">
    <property type="entry name" value="MANNOSYLGLYCOPROTEIN ENDO-BETA-MANNOSIDASE"/>
    <property type="match status" value="1"/>
</dbReference>
<dbReference type="InterPro" id="IPR043534">
    <property type="entry name" value="EBDG/EBM"/>
</dbReference>
<dbReference type="InterPro" id="IPR036156">
    <property type="entry name" value="Beta-gal/glucu_dom_sf"/>
</dbReference>
<evidence type="ECO:0000259" key="1">
    <source>
        <dbReference type="Pfam" id="PF18368"/>
    </source>
</evidence>
<accession>A0AAN7FKC6</accession>
<dbReference type="InterPro" id="IPR041351">
    <property type="entry name" value="Ig_GlcNase"/>
</dbReference>
<organism evidence="2 3">
    <name type="scientific">Quercus rubra</name>
    <name type="common">Northern red oak</name>
    <name type="synonym">Quercus borealis</name>
    <dbReference type="NCBI Taxonomy" id="3512"/>
    <lineage>
        <taxon>Eukaryota</taxon>
        <taxon>Viridiplantae</taxon>
        <taxon>Streptophyta</taxon>
        <taxon>Embryophyta</taxon>
        <taxon>Tracheophyta</taxon>
        <taxon>Spermatophyta</taxon>
        <taxon>Magnoliopsida</taxon>
        <taxon>eudicotyledons</taxon>
        <taxon>Gunneridae</taxon>
        <taxon>Pentapetalae</taxon>
        <taxon>rosids</taxon>
        <taxon>fabids</taxon>
        <taxon>Fagales</taxon>
        <taxon>Fagaceae</taxon>
        <taxon>Quercus</taxon>
    </lineage>
</organism>
<feature type="domain" description="Exo-beta-D-glucosaminidase Ig-fold" evidence="1">
    <location>
        <begin position="71"/>
        <end position="119"/>
    </location>
</feature>